<evidence type="ECO:0000313" key="2">
    <source>
        <dbReference type="EMBL" id="KAJ4268594.1"/>
    </source>
</evidence>
<dbReference type="Proteomes" id="UP001152049">
    <property type="component" value="Unassembled WGS sequence"/>
</dbReference>
<comment type="caution">
    <text evidence="2">The sequence shown here is derived from an EMBL/GenBank/DDBJ whole genome shotgun (WGS) entry which is preliminary data.</text>
</comment>
<proteinExistence type="predicted"/>
<dbReference type="EMBL" id="JAOQAZ010000003">
    <property type="protein sequence ID" value="KAJ4268594.1"/>
    <property type="molecule type" value="Genomic_DNA"/>
</dbReference>
<keyword evidence="3" id="KW-1185">Reference proteome</keyword>
<feature type="region of interest" description="Disordered" evidence="1">
    <location>
        <begin position="30"/>
        <end position="60"/>
    </location>
</feature>
<evidence type="ECO:0000256" key="1">
    <source>
        <dbReference type="SAM" id="MobiDB-lite"/>
    </source>
</evidence>
<reference evidence="2" key="1">
    <citation type="submission" date="2022-09" db="EMBL/GenBank/DDBJ databases">
        <title>Fusarium specimens isolated from Avocado Roots.</title>
        <authorList>
            <person name="Stajich J."/>
            <person name="Roper C."/>
            <person name="Heimlech-Rivalta G."/>
        </authorList>
    </citation>
    <scope>NUCLEOTIDE SEQUENCE</scope>
    <source>
        <strain evidence="2">CF00136</strain>
    </source>
</reference>
<accession>A0A9W8VMU2</accession>
<name>A0A9W8VMU2_9HYPO</name>
<dbReference type="AlphaFoldDB" id="A0A9W8VMU2"/>
<evidence type="ECO:0000313" key="3">
    <source>
        <dbReference type="Proteomes" id="UP001152049"/>
    </source>
</evidence>
<protein>
    <submittedName>
        <fullName evidence="2">Uncharacterized protein</fullName>
    </submittedName>
</protein>
<gene>
    <name evidence="2" type="ORF">NW762_002660</name>
</gene>
<organism evidence="2 3">
    <name type="scientific">Fusarium torreyae</name>
    <dbReference type="NCBI Taxonomy" id="1237075"/>
    <lineage>
        <taxon>Eukaryota</taxon>
        <taxon>Fungi</taxon>
        <taxon>Dikarya</taxon>
        <taxon>Ascomycota</taxon>
        <taxon>Pezizomycotina</taxon>
        <taxon>Sordariomycetes</taxon>
        <taxon>Hypocreomycetidae</taxon>
        <taxon>Hypocreales</taxon>
        <taxon>Nectriaceae</taxon>
        <taxon>Fusarium</taxon>
    </lineage>
</organism>
<sequence length="60" mass="6333">MLRPRLILNISSSLTSPSPRLPEFTEASTIEPAASESGITEPETPKLELAVTGPATIADK</sequence>